<keyword evidence="8 9" id="KW-0456">Lyase</keyword>
<evidence type="ECO:0000256" key="9">
    <source>
        <dbReference type="PIRNR" id="PIRNR006113"/>
    </source>
</evidence>
<dbReference type="PIRSF" id="PIRSF006113">
    <property type="entry name" value="PTP_synth"/>
    <property type="match status" value="1"/>
</dbReference>
<dbReference type="PROSITE" id="PS00987">
    <property type="entry name" value="PTPS_1"/>
    <property type="match status" value="1"/>
</dbReference>
<feature type="binding site" evidence="11">
    <location>
        <position position="44"/>
    </location>
    <ligand>
        <name>Zn(2+)</name>
        <dbReference type="ChEBI" id="CHEBI:29105"/>
    </ligand>
</feature>
<evidence type="ECO:0000256" key="7">
    <source>
        <dbReference type="ARBA" id="ARBA00023007"/>
    </source>
</evidence>
<gene>
    <name evidence="12" type="ORF">FCALED_LOCUS4803</name>
</gene>
<evidence type="ECO:0000256" key="3">
    <source>
        <dbReference type="ARBA" id="ARBA00013100"/>
    </source>
</evidence>
<comment type="caution">
    <text evidence="12">The sequence shown here is derived from an EMBL/GenBank/DDBJ whole genome shotgun (WGS) entry which is preliminary data.</text>
</comment>
<dbReference type="SUPFAM" id="SSF55620">
    <property type="entry name" value="Tetrahydrobiopterin biosynthesis enzymes-like"/>
    <property type="match status" value="1"/>
</dbReference>
<accession>A0A9N9A8L7</accession>
<evidence type="ECO:0000313" key="13">
    <source>
        <dbReference type="Proteomes" id="UP000789570"/>
    </source>
</evidence>
<evidence type="ECO:0000256" key="6">
    <source>
        <dbReference type="ARBA" id="ARBA00022833"/>
    </source>
</evidence>
<evidence type="ECO:0000256" key="4">
    <source>
        <dbReference type="ARBA" id="ARBA00015587"/>
    </source>
</evidence>
<protein>
    <recommendedName>
        <fullName evidence="4 9">6-pyruvoyl tetrahydrobiopterin synthase</fullName>
        <shortName evidence="9">PTP synthase</shortName>
        <shortName evidence="9">PTPS</shortName>
        <ecNumber evidence="3 9">4.2.3.12</ecNumber>
    </recommendedName>
</protein>
<evidence type="ECO:0000256" key="8">
    <source>
        <dbReference type="ARBA" id="ARBA00023239"/>
    </source>
</evidence>
<dbReference type="AlphaFoldDB" id="A0A9N9A8L7"/>
<dbReference type="InterPro" id="IPR038418">
    <property type="entry name" value="6-PTP_synth/QueD_sf"/>
</dbReference>
<evidence type="ECO:0000313" key="12">
    <source>
        <dbReference type="EMBL" id="CAG8523105.1"/>
    </source>
</evidence>
<keyword evidence="13" id="KW-1185">Reference proteome</keyword>
<comment type="cofactor">
    <cofactor evidence="9 11">
        <name>Zn(2+)</name>
        <dbReference type="ChEBI" id="CHEBI:29105"/>
    </cofactor>
    <text evidence="9 11">Binds 1 zinc ion per subunit.</text>
</comment>
<dbReference type="FunFam" id="3.30.479.10:FF:000003">
    <property type="entry name" value="6-pyruvoyl tetrahydrobiopterin synthase"/>
    <property type="match status" value="1"/>
</dbReference>
<dbReference type="Gene3D" id="3.30.479.10">
    <property type="entry name" value="6-pyruvoyl tetrahydropterin synthase/QueD"/>
    <property type="match status" value="1"/>
</dbReference>
<evidence type="ECO:0000256" key="2">
    <source>
        <dbReference type="ARBA" id="ARBA00009164"/>
    </source>
</evidence>
<feature type="binding site" evidence="11">
    <location>
        <position position="42"/>
    </location>
    <ligand>
        <name>Zn(2+)</name>
        <dbReference type="ChEBI" id="CHEBI:29105"/>
    </ligand>
</feature>
<feature type="active site" description="Charge relay system" evidence="10">
    <location>
        <position position="127"/>
    </location>
</feature>
<evidence type="ECO:0000256" key="1">
    <source>
        <dbReference type="ARBA" id="ARBA00005126"/>
    </source>
</evidence>
<evidence type="ECO:0000256" key="11">
    <source>
        <dbReference type="PIRSR" id="PIRSR006113-2"/>
    </source>
</evidence>
<name>A0A9N9A8L7_9GLOM</name>
<comment type="similarity">
    <text evidence="2 9">Belongs to the PTPS family.</text>
</comment>
<dbReference type="EMBL" id="CAJVPQ010000957">
    <property type="protein sequence ID" value="CAG8523105.1"/>
    <property type="molecule type" value="Genomic_DNA"/>
</dbReference>
<feature type="active site" description="Charge relay system" evidence="10">
    <location>
        <position position="83"/>
    </location>
</feature>
<dbReference type="CDD" id="cd00470">
    <property type="entry name" value="PTPS"/>
    <property type="match status" value="1"/>
</dbReference>
<dbReference type="InterPro" id="IPR022469">
    <property type="entry name" value="PTPS_His_AS"/>
</dbReference>
<dbReference type="GO" id="GO:0046872">
    <property type="term" value="F:metal ion binding"/>
    <property type="evidence" value="ECO:0007669"/>
    <property type="project" value="UniProtKB-KW"/>
</dbReference>
<feature type="binding site" evidence="11">
    <location>
        <position position="17"/>
    </location>
    <ligand>
        <name>Zn(2+)</name>
        <dbReference type="ChEBI" id="CHEBI:29105"/>
    </ligand>
</feature>
<dbReference type="Proteomes" id="UP000789570">
    <property type="component" value="Unassembled WGS sequence"/>
</dbReference>
<keyword evidence="6 9" id="KW-0862">Zinc</keyword>
<evidence type="ECO:0000256" key="5">
    <source>
        <dbReference type="ARBA" id="ARBA00022723"/>
    </source>
</evidence>
<evidence type="ECO:0000256" key="10">
    <source>
        <dbReference type="PIRSR" id="PIRSR006113-1"/>
    </source>
</evidence>
<dbReference type="InterPro" id="IPR022470">
    <property type="entry name" value="PTPS_Cys_AS"/>
</dbReference>
<dbReference type="GO" id="GO:0005739">
    <property type="term" value="C:mitochondrion"/>
    <property type="evidence" value="ECO:0007669"/>
    <property type="project" value="TreeGrafter"/>
</dbReference>
<comment type="catalytic activity">
    <reaction evidence="9">
        <text>7,8-dihydroneopterin 3'-triphosphate = 6-pyruvoyl-5,6,7,8-tetrahydropterin + triphosphate + H(+)</text>
        <dbReference type="Rhea" id="RHEA:22048"/>
        <dbReference type="ChEBI" id="CHEBI:15378"/>
        <dbReference type="ChEBI" id="CHEBI:18036"/>
        <dbReference type="ChEBI" id="CHEBI:58462"/>
        <dbReference type="ChEBI" id="CHEBI:136564"/>
        <dbReference type="EC" id="4.2.3.12"/>
    </reaction>
</comment>
<reference evidence="12" key="1">
    <citation type="submission" date="2021-06" db="EMBL/GenBank/DDBJ databases">
        <authorList>
            <person name="Kallberg Y."/>
            <person name="Tangrot J."/>
            <person name="Rosling A."/>
        </authorList>
    </citation>
    <scope>NUCLEOTIDE SEQUENCE</scope>
    <source>
        <strain evidence="12">UK204</strain>
    </source>
</reference>
<dbReference type="OrthoDB" id="14045at2759"/>
<dbReference type="PROSITE" id="PS00988">
    <property type="entry name" value="PTPS_2"/>
    <property type="match status" value="1"/>
</dbReference>
<organism evidence="12 13">
    <name type="scientific">Funneliformis caledonium</name>
    <dbReference type="NCBI Taxonomy" id="1117310"/>
    <lineage>
        <taxon>Eukaryota</taxon>
        <taxon>Fungi</taxon>
        <taxon>Fungi incertae sedis</taxon>
        <taxon>Mucoromycota</taxon>
        <taxon>Glomeromycotina</taxon>
        <taxon>Glomeromycetes</taxon>
        <taxon>Glomerales</taxon>
        <taxon>Glomeraceae</taxon>
        <taxon>Funneliformis</taxon>
    </lineage>
</organism>
<dbReference type="PANTHER" id="PTHR12589:SF7">
    <property type="entry name" value="6-PYRUVOYL TETRAHYDROBIOPTERIN SYNTHASE"/>
    <property type="match status" value="1"/>
</dbReference>
<dbReference type="GO" id="GO:0006729">
    <property type="term" value="P:tetrahydrobiopterin biosynthetic process"/>
    <property type="evidence" value="ECO:0007669"/>
    <property type="project" value="UniProtKB-KW"/>
</dbReference>
<proteinExistence type="inferred from homology"/>
<dbReference type="Pfam" id="PF01242">
    <property type="entry name" value="PTPS"/>
    <property type="match status" value="1"/>
</dbReference>
<dbReference type="PANTHER" id="PTHR12589">
    <property type="entry name" value="PYRUVOYL TETRAHYDROBIOPTERIN SYNTHASE"/>
    <property type="match status" value="1"/>
</dbReference>
<feature type="active site" description="Proton acceptor" evidence="10">
    <location>
        <position position="36"/>
    </location>
</feature>
<comment type="pathway">
    <text evidence="1 9">Cofactor biosynthesis; tetrahydrobiopterin biosynthesis; tetrahydrobiopterin from 7,8-dihydroneopterin triphosphate: step 1/3.</text>
</comment>
<sequence length="145" mass="16580">MGAIVYLSRIETFSAAHRLHSSSLSDKENKEIFGKCNNPNGHGHNYKVEVTVKGEINPITGMVMNLMDLKECIKIAVMDVLDHKNLDLDVPYFKDKPSTSENLVVFIWHNIRQVLKDGELYEVKLYETEKNLVVYRGENLDLSIN</sequence>
<keyword evidence="5 9" id="KW-0479">Metal-binding</keyword>
<dbReference type="EC" id="4.2.3.12" evidence="3 9"/>
<dbReference type="InterPro" id="IPR007115">
    <property type="entry name" value="6-PTP_synth/QueD"/>
</dbReference>
<dbReference type="GO" id="GO:0003874">
    <property type="term" value="F:6-pyruvoyltetrahydropterin synthase activity"/>
    <property type="evidence" value="ECO:0007669"/>
    <property type="project" value="UniProtKB-EC"/>
</dbReference>
<keyword evidence="7 9" id="KW-0783">Tetrahydrobiopterin biosynthesis</keyword>